<dbReference type="Gene3D" id="3.40.50.300">
    <property type="entry name" value="P-loop containing nucleotide triphosphate hydrolases"/>
    <property type="match status" value="1"/>
</dbReference>
<sequence length="1105" mass="122435">MSNTVHALTASGNANIHIGNRHYYNHGDDHCLSDLRTTDPRDDKKRIEGARGGLVKDSYRWILSHDNFRNWRDDQHRNLLWIKGDPGKGKTMLFCGLLDELGPTTRLVDQEAKTLLSYFFCQAADSRINSATAVLRGLIYLLVVQQDSLASHVQKRYKDVGKQLFSDENAWVALHDIFNNVLSDPSLEETYIMIDALDECVAGLPDLLNLIVKSTSSRVKWIVTSRNWPSIAERLDVATEVTSLSLERNQEFISAAVDSYIQHRVQKLAVRKKYNDKTKEAVRDYLSLNANDTFLWVALVCQDIKECSRRTVLSALKAFPPGLDSLYEKMVDRIRRLNKDDAKLCYEILAIVTVAYRPLTLVELASLVQPPEEESDDEEFLEEDIERCGSFLAVRDGIIYFVHQSARDYLRDQAASTVFPSGLGVAHHRVFRQSLIAMQKCLRRDIYNLSHPGISIDNIQAPWPDPLTPVRYSCVYWVDHVCEAQPEDDLLDERAAHRFVQAFFLHWLEALSLCRAISDGVHAVTKLDRLLRTSPSNSFLSLTSNARQFILHNGPLLKDAPLQTYVAALLFAPVSNTIRESFKKEEPRWVTIKPEAYQVWTPLVATLDNHHNSIRSLAFSPDGKMLISGSYDRTVKIWDIATGDLGRLIKGHDDNIRSVAFSPDGKLMASGSRDKTIKIWDVATGALARTLKGHRSGVGSVVFSTGGSLVASGSEDNTIKIWDVSSGKAMKTLKGHTGSVWSVTLSADSKLLASGSDDTRVKIWDATTGKVRQTFEGHWNSVRSVAFSMDGRLVASGSSDGTIGIWDTTINRERRTVGAHGKDVTSMAFSPNRKLMASGSYDETVKIWDTATGEVKQTCKGHTSLITSVAFSADNALVASGSFDMTTIIWDVGTGKRLLVLTGHTILVFSVAFSRDSKLVASGSELGTIKIWDTKTGGIKKTFEGHGRTQSISFSNNGKLIISGSDDGTVRIWDLTAGTILQTLIGHGDGVRSVSFSNDDKLVVSGSDDKTIRIWDIATGKVMRTLEGHYSRGPLVSFSPEHTPTGYGVNVDGSWITAWDGWERRNLLYLPPDIRPSSCATSGSALAIGCPSGRVLFFTFISQYL</sequence>
<keyword evidence="1 3" id="KW-0853">WD repeat</keyword>
<dbReference type="STRING" id="660122.C7ZCX2"/>
<feature type="repeat" description="WD" evidence="3">
    <location>
        <begin position="859"/>
        <end position="900"/>
    </location>
</feature>
<dbReference type="PROSITE" id="PS50082">
    <property type="entry name" value="WD_REPEATS_2"/>
    <property type="match status" value="10"/>
</dbReference>
<dbReference type="VEuPathDB" id="FungiDB:NECHADRAFT_48128"/>
<dbReference type="Pfam" id="PF25173">
    <property type="entry name" value="Beta-prop_WDR3_1st"/>
    <property type="match status" value="1"/>
</dbReference>
<dbReference type="Pfam" id="PF00400">
    <property type="entry name" value="WD40"/>
    <property type="match status" value="6"/>
</dbReference>
<dbReference type="eggNOG" id="KOG0266">
    <property type="taxonomic scope" value="Eukaryota"/>
</dbReference>
<evidence type="ECO:0000313" key="5">
    <source>
        <dbReference type="EMBL" id="EEU38120.1"/>
    </source>
</evidence>
<dbReference type="Proteomes" id="UP000005206">
    <property type="component" value="Chromosome 9"/>
</dbReference>
<dbReference type="PRINTS" id="PR00320">
    <property type="entry name" value="GPROTEINBRPT"/>
</dbReference>
<dbReference type="InterPro" id="IPR015943">
    <property type="entry name" value="WD40/YVTN_repeat-like_dom_sf"/>
</dbReference>
<dbReference type="InterPro" id="IPR018391">
    <property type="entry name" value="PQQ_b-propeller_rpt"/>
</dbReference>
<dbReference type="PROSITE" id="PS50294">
    <property type="entry name" value="WD_REPEATS_REGION"/>
    <property type="match status" value="10"/>
</dbReference>
<evidence type="ECO:0000256" key="2">
    <source>
        <dbReference type="ARBA" id="ARBA00022737"/>
    </source>
</evidence>
<dbReference type="InParanoid" id="C7ZCX2"/>
<dbReference type="InterPro" id="IPR020472">
    <property type="entry name" value="WD40_PAC1"/>
</dbReference>
<dbReference type="GeneID" id="9669918"/>
<dbReference type="PROSITE" id="PS00678">
    <property type="entry name" value="WD_REPEATS_1"/>
    <property type="match status" value="8"/>
</dbReference>
<proteinExistence type="predicted"/>
<dbReference type="SMART" id="SM00564">
    <property type="entry name" value="PQQ"/>
    <property type="match status" value="7"/>
</dbReference>
<dbReference type="Gene3D" id="2.130.10.10">
    <property type="entry name" value="YVTN repeat-like/Quinoprotein amine dehydrogenase"/>
    <property type="match status" value="5"/>
</dbReference>
<keyword evidence="6" id="KW-1185">Reference proteome</keyword>
<dbReference type="RefSeq" id="XP_003043833.1">
    <property type="nucleotide sequence ID" value="XM_003043787.1"/>
</dbReference>
<dbReference type="EMBL" id="GG698919">
    <property type="protein sequence ID" value="EEU38120.1"/>
    <property type="molecule type" value="Genomic_DNA"/>
</dbReference>
<evidence type="ECO:0000256" key="3">
    <source>
        <dbReference type="PROSITE-ProRule" id="PRU00221"/>
    </source>
</evidence>
<feature type="repeat" description="WD" evidence="3">
    <location>
        <begin position="984"/>
        <end position="1025"/>
    </location>
</feature>
<dbReference type="eggNOG" id="KOG0272">
    <property type="taxonomic scope" value="Eukaryota"/>
</dbReference>
<dbReference type="InterPro" id="IPR001680">
    <property type="entry name" value="WD40_rpt"/>
</dbReference>
<dbReference type="InterPro" id="IPR019775">
    <property type="entry name" value="WD40_repeat_CS"/>
</dbReference>
<feature type="repeat" description="WD" evidence="3">
    <location>
        <begin position="817"/>
        <end position="858"/>
    </location>
</feature>
<dbReference type="InterPro" id="IPR056884">
    <property type="entry name" value="NPHP3-like_N"/>
</dbReference>
<dbReference type="CDD" id="cd00200">
    <property type="entry name" value="WD40"/>
    <property type="match status" value="2"/>
</dbReference>
<dbReference type="HOGENOM" id="CLU_000288_6_16_1"/>
<dbReference type="SUPFAM" id="SSF50978">
    <property type="entry name" value="WD40 repeat-like"/>
    <property type="match status" value="2"/>
</dbReference>
<feature type="repeat" description="WD" evidence="3">
    <location>
        <begin position="649"/>
        <end position="690"/>
    </location>
</feature>
<feature type="domain" description="NACHT" evidence="4">
    <location>
        <begin position="78"/>
        <end position="226"/>
    </location>
</feature>
<feature type="repeat" description="WD" evidence="3">
    <location>
        <begin position="901"/>
        <end position="942"/>
    </location>
</feature>
<feature type="repeat" description="WD" evidence="3">
    <location>
        <begin position="733"/>
        <end position="774"/>
    </location>
</feature>
<feature type="repeat" description="WD" evidence="3">
    <location>
        <begin position="775"/>
        <end position="816"/>
    </location>
</feature>
<dbReference type="OrthoDB" id="538223at2759"/>
<dbReference type="InterPro" id="IPR036322">
    <property type="entry name" value="WD40_repeat_dom_sf"/>
</dbReference>
<dbReference type="KEGG" id="nhe:NECHADRAFT_48128"/>
<keyword evidence="2" id="KW-0677">Repeat</keyword>
<organism evidence="5 6">
    <name type="scientific">Fusarium vanettenii (strain ATCC MYA-4622 / CBS 123669 / FGSC 9596 / NRRL 45880 / 77-13-4)</name>
    <name type="common">Fusarium solani subsp. pisi</name>
    <dbReference type="NCBI Taxonomy" id="660122"/>
    <lineage>
        <taxon>Eukaryota</taxon>
        <taxon>Fungi</taxon>
        <taxon>Dikarya</taxon>
        <taxon>Ascomycota</taxon>
        <taxon>Pezizomycotina</taxon>
        <taxon>Sordariomycetes</taxon>
        <taxon>Hypocreomycetidae</taxon>
        <taxon>Hypocreales</taxon>
        <taxon>Nectriaceae</taxon>
        <taxon>Fusarium</taxon>
        <taxon>Fusarium solani species complex</taxon>
        <taxon>Fusarium vanettenii</taxon>
    </lineage>
</organism>
<dbReference type="InterPro" id="IPR007111">
    <property type="entry name" value="NACHT_NTPase"/>
</dbReference>
<name>C7ZCX2_FUSV7</name>
<accession>C7ZCX2</accession>
<dbReference type="AlphaFoldDB" id="C7ZCX2"/>
<feature type="repeat" description="WD" evidence="3">
    <location>
        <begin position="951"/>
        <end position="983"/>
    </location>
</feature>
<evidence type="ECO:0000313" key="6">
    <source>
        <dbReference type="Proteomes" id="UP000005206"/>
    </source>
</evidence>
<dbReference type="PROSITE" id="PS50837">
    <property type="entry name" value="NACHT"/>
    <property type="match status" value="1"/>
</dbReference>
<evidence type="ECO:0000259" key="4">
    <source>
        <dbReference type="PROSITE" id="PS50837"/>
    </source>
</evidence>
<dbReference type="OMA" id="ITCHGQN"/>
<protein>
    <recommendedName>
        <fullName evidence="4">NACHT domain-containing protein</fullName>
    </recommendedName>
</protein>
<gene>
    <name evidence="5" type="ORF">NECHADRAFT_48128</name>
</gene>
<dbReference type="PANTHER" id="PTHR19848:SF8">
    <property type="entry name" value="F-BOX AND WD REPEAT DOMAIN CONTAINING 7"/>
    <property type="match status" value="1"/>
</dbReference>
<feature type="repeat" description="WD" evidence="3">
    <location>
        <begin position="691"/>
        <end position="732"/>
    </location>
</feature>
<dbReference type="Pfam" id="PF24883">
    <property type="entry name" value="NPHP3_N"/>
    <property type="match status" value="1"/>
</dbReference>
<feature type="repeat" description="WD" evidence="3">
    <location>
        <begin position="607"/>
        <end position="648"/>
    </location>
</feature>
<dbReference type="SMART" id="SM00320">
    <property type="entry name" value="WD40"/>
    <property type="match status" value="11"/>
</dbReference>
<evidence type="ECO:0000256" key="1">
    <source>
        <dbReference type="ARBA" id="ARBA00022574"/>
    </source>
</evidence>
<reference evidence="5 6" key="1">
    <citation type="journal article" date="2009" name="PLoS Genet.">
        <title>The genome of Nectria haematococca: contribution of supernumerary chromosomes to gene expansion.</title>
        <authorList>
            <person name="Coleman J.J."/>
            <person name="Rounsley S.D."/>
            <person name="Rodriguez-Carres M."/>
            <person name="Kuo A."/>
            <person name="Wasmann C.C."/>
            <person name="Grimwood J."/>
            <person name="Schmutz J."/>
            <person name="Taga M."/>
            <person name="White G.J."/>
            <person name="Zhou S."/>
            <person name="Schwartz D.C."/>
            <person name="Freitag M."/>
            <person name="Ma L.J."/>
            <person name="Danchin E.G."/>
            <person name="Henrissat B."/>
            <person name="Coutinho P.M."/>
            <person name="Nelson D.R."/>
            <person name="Straney D."/>
            <person name="Napoli C.A."/>
            <person name="Barker B.M."/>
            <person name="Gribskov M."/>
            <person name="Rep M."/>
            <person name="Kroken S."/>
            <person name="Molnar I."/>
            <person name="Rensing C."/>
            <person name="Kennell J.C."/>
            <person name="Zamora J."/>
            <person name="Farman M.L."/>
            <person name="Selker E.U."/>
            <person name="Salamov A."/>
            <person name="Shapiro H."/>
            <person name="Pangilinan J."/>
            <person name="Lindquist E."/>
            <person name="Lamers C."/>
            <person name="Grigoriev I.V."/>
            <person name="Geiser D.M."/>
            <person name="Covert S.F."/>
            <person name="Temporini E."/>
            <person name="Vanetten H.D."/>
        </authorList>
    </citation>
    <scope>NUCLEOTIDE SEQUENCE [LARGE SCALE GENOMIC DNA]</scope>
    <source>
        <strain evidence="6">ATCC MYA-4622 / CBS 123669 / FGSC 9596 / NRRL 45880 / 77-13-4</strain>
    </source>
</reference>
<dbReference type="PANTHER" id="PTHR19848">
    <property type="entry name" value="WD40 REPEAT PROTEIN"/>
    <property type="match status" value="1"/>
</dbReference>
<dbReference type="InterPro" id="IPR027417">
    <property type="entry name" value="P-loop_NTPase"/>
</dbReference>